<protein>
    <submittedName>
        <fullName evidence="6">Thiol methyltransferase</fullName>
    </submittedName>
</protein>
<dbReference type="GO" id="GO:0008757">
    <property type="term" value="F:S-adenosylmethionine-dependent methyltransferase activity"/>
    <property type="evidence" value="ECO:0007669"/>
    <property type="project" value="InterPro"/>
</dbReference>
<dbReference type="SUPFAM" id="SSF53335">
    <property type="entry name" value="S-adenosyl-L-methionine-dependent methyltransferases"/>
    <property type="match status" value="1"/>
</dbReference>
<sequence length="283" mass="31825">MPSPPLPKQDQNHIQGHNHLYDNPGNPNRLVSTFSSEPPSAHPQKWDSLWQNSYTPWDRGTYSQALSDYLTSPSSPFPPSGKKALVPGCGRGYDVLLLSSLGFDVVGLDFSSTSLDKAKENQLTAGKEGVGLKEKRTVTWVQGDFFGDDFLKEVGVERFDLIFDYTFFVALPPDMRPRWAKRMSELLSRPEGRLICLEWPLRRDPAAGGPPWGVTAETYEAHLLRPGEEVEYDERGYAVLPADKKPSEMGLKRLARFQPARTHPAGYDEEGRMMDYLSVWGHV</sequence>
<dbReference type="AlphaFoldDB" id="A0AAN7AM72"/>
<feature type="region of interest" description="Disordered" evidence="5">
    <location>
        <begin position="1"/>
        <end position="45"/>
    </location>
</feature>
<evidence type="ECO:0000256" key="2">
    <source>
        <dbReference type="ARBA" id="ARBA00022603"/>
    </source>
</evidence>
<keyword evidence="3" id="KW-0808">Transferase</keyword>
<dbReference type="InterPro" id="IPR008854">
    <property type="entry name" value="TPMT"/>
</dbReference>
<keyword evidence="7" id="KW-1185">Reference proteome</keyword>
<evidence type="ECO:0000313" key="6">
    <source>
        <dbReference type="EMBL" id="KAK4191242.1"/>
    </source>
</evidence>
<name>A0AAN7AM72_9PEZI</name>
<feature type="compositionally biased region" description="Polar residues" evidence="5">
    <location>
        <begin position="25"/>
        <end position="38"/>
    </location>
</feature>
<proteinExistence type="predicted"/>
<organism evidence="6 7">
    <name type="scientific">Podospora australis</name>
    <dbReference type="NCBI Taxonomy" id="1536484"/>
    <lineage>
        <taxon>Eukaryota</taxon>
        <taxon>Fungi</taxon>
        <taxon>Dikarya</taxon>
        <taxon>Ascomycota</taxon>
        <taxon>Pezizomycotina</taxon>
        <taxon>Sordariomycetes</taxon>
        <taxon>Sordariomycetidae</taxon>
        <taxon>Sordariales</taxon>
        <taxon>Podosporaceae</taxon>
        <taxon>Podospora</taxon>
    </lineage>
</organism>
<dbReference type="Proteomes" id="UP001302126">
    <property type="component" value="Unassembled WGS sequence"/>
</dbReference>
<dbReference type="Pfam" id="PF05724">
    <property type="entry name" value="TPMT"/>
    <property type="match status" value="1"/>
</dbReference>
<keyword evidence="1" id="KW-0597">Phosphoprotein</keyword>
<evidence type="ECO:0000256" key="4">
    <source>
        <dbReference type="ARBA" id="ARBA00022691"/>
    </source>
</evidence>
<gene>
    <name evidence="6" type="ORF">QBC35DRAFT_25423</name>
</gene>
<dbReference type="EMBL" id="MU864360">
    <property type="protein sequence ID" value="KAK4191242.1"/>
    <property type="molecule type" value="Genomic_DNA"/>
</dbReference>
<comment type="caution">
    <text evidence="6">The sequence shown here is derived from an EMBL/GenBank/DDBJ whole genome shotgun (WGS) entry which is preliminary data.</text>
</comment>
<dbReference type="PROSITE" id="PS51585">
    <property type="entry name" value="SAM_MT_TPMT"/>
    <property type="match status" value="1"/>
</dbReference>
<dbReference type="GO" id="GO:0032259">
    <property type="term" value="P:methylation"/>
    <property type="evidence" value="ECO:0007669"/>
    <property type="project" value="UniProtKB-KW"/>
</dbReference>
<dbReference type="CDD" id="cd02440">
    <property type="entry name" value="AdoMet_MTases"/>
    <property type="match status" value="1"/>
</dbReference>
<dbReference type="PANTHER" id="PTHR32183">
    <property type="match status" value="1"/>
</dbReference>
<evidence type="ECO:0000256" key="1">
    <source>
        <dbReference type="ARBA" id="ARBA00022553"/>
    </source>
</evidence>
<reference evidence="6" key="2">
    <citation type="submission" date="2023-05" db="EMBL/GenBank/DDBJ databases">
        <authorList>
            <consortium name="Lawrence Berkeley National Laboratory"/>
            <person name="Steindorff A."/>
            <person name="Hensen N."/>
            <person name="Bonometti L."/>
            <person name="Westerberg I."/>
            <person name="Brannstrom I.O."/>
            <person name="Guillou S."/>
            <person name="Cros-Aarteil S."/>
            <person name="Calhoun S."/>
            <person name="Haridas S."/>
            <person name="Kuo A."/>
            <person name="Mondo S."/>
            <person name="Pangilinan J."/>
            <person name="Riley R."/>
            <person name="Labutti K."/>
            <person name="Andreopoulos B."/>
            <person name="Lipzen A."/>
            <person name="Chen C."/>
            <person name="Yanf M."/>
            <person name="Daum C."/>
            <person name="Ng V."/>
            <person name="Clum A."/>
            <person name="Ohm R."/>
            <person name="Martin F."/>
            <person name="Silar P."/>
            <person name="Natvig D."/>
            <person name="Lalanne C."/>
            <person name="Gautier V."/>
            <person name="Ament-Velasquez S.L."/>
            <person name="Kruys A."/>
            <person name="Hutchinson M.I."/>
            <person name="Powell A.J."/>
            <person name="Barry K."/>
            <person name="Miller A.N."/>
            <person name="Grigoriev I.V."/>
            <person name="Debuchy R."/>
            <person name="Gladieux P."/>
            <person name="Thoren M.H."/>
            <person name="Johannesson H."/>
        </authorList>
    </citation>
    <scope>NUCLEOTIDE SEQUENCE</scope>
    <source>
        <strain evidence="6">PSN309</strain>
    </source>
</reference>
<accession>A0AAN7AM72</accession>
<keyword evidence="4" id="KW-0949">S-adenosyl-L-methionine</keyword>
<evidence type="ECO:0000313" key="7">
    <source>
        <dbReference type="Proteomes" id="UP001302126"/>
    </source>
</evidence>
<keyword evidence="2 6" id="KW-0489">Methyltransferase</keyword>
<evidence type="ECO:0000256" key="3">
    <source>
        <dbReference type="ARBA" id="ARBA00022679"/>
    </source>
</evidence>
<dbReference type="InterPro" id="IPR029063">
    <property type="entry name" value="SAM-dependent_MTases_sf"/>
</dbReference>
<evidence type="ECO:0000256" key="5">
    <source>
        <dbReference type="SAM" id="MobiDB-lite"/>
    </source>
</evidence>
<reference evidence="6" key="1">
    <citation type="journal article" date="2023" name="Mol. Phylogenet. Evol.">
        <title>Genome-scale phylogeny and comparative genomics of the fungal order Sordariales.</title>
        <authorList>
            <person name="Hensen N."/>
            <person name="Bonometti L."/>
            <person name="Westerberg I."/>
            <person name="Brannstrom I.O."/>
            <person name="Guillou S."/>
            <person name="Cros-Aarteil S."/>
            <person name="Calhoun S."/>
            <person name="Haridas S."/>
            <person name="Kuo A."/>
            <person name="Mondo S."/>
            <person name="Pangilinan J."/>
            <person name="Riley R."/>
            <person name="LaButti K."/>
            <person name="Andreopoulos B."/>
            <person name="Lipzen A."/>
            <person name="Chen C."/>
            <person name="Yan M."/>
            <person name="Daum C."/>
            <person name="Ng V."/>
            <person name="Clum A."/>
            <person name="Steindorff A."/>
            <person name="Ohm R.A."/>
            <person name="Martin F."/>
            <person name="Silar P."/>
            <person name="Natvig D.O."/>
            <person name="Lalanne C."/>
            <person name="Gautier V."/>
            <person name="Ament-Velasquez S.L."/>
            <person name="Kruys A."/>
            <person name="Hutchinson M.I."/>
            <person name="Powell A.J."/>
            <person name="Barry K."/>
            <person name="Miller A.N."/>
            <person name="Grigoriev I.V."/>
            <person name="Debuchy R."/>
            <person name="Gladieux P."/>
            <person name="Hiltunen Thoren M."/>
            <person name="Johannesson H."/>
        </authorList>
    </citation>
    <scope>NUCLEOTIDE SEQUENCE</scope>
    <source>
        <strain evidence="6">PSN309</strain>
    </source>
</reference>
<dbReference type="PANTHER" id="PTHR32183:SF6">
    <property type="entry name" value="CYSTEINE SULFINATE DESULFINASE_CYSTEINE DESULFURASE AND RELATED ENZYMES"/>
    <property type="match status" value="1"/>
</dbReference>
<dbReference type="Gene3D" id="3.40.50.150">
    <property type="entry name" value="Vaccinia Virus protein VP39"/>
    <property type="match status" value="1"/>
</dbReference>